<reference evidence="1 2" key="1">
    <citation type="submission" date="2017-11" db="EMBL/GenBank/DDBJ databases">
        <title>Complete genome of a free-living desiccation-tolerant cyanobacterium and its photosynthetic adaptation to extreme terrestrial habitat.</title>
        <authorList>
            <person name="Shang J."/>
        </authorList>
    </citation>
    <scope>NUCLEOTIDE SEQUENCE [LARGE SCALE GENOMIC DNA]</scope>
    <source>
        <strain evidence="1 2">CCNUN1</strain>
        <plasmid evidence="2">pnfsy06</plasmid>
    </source>
</reference>
<keyword evidence="2" id="KW-1185">Reference proteome</keyword>
<organism evidence="1 2">
    <name type="scientific">Nostoc flagelliforme CCNUN1</name>
    <dbReference type="NCBI Taxonomy" id="2038116"/>
    <lineage>
        <taxon>Bacteria</taxon>
        <taxon>Bacillati</taxon>
        <taxon>Cyanobacteriota</taxon>
        <taxon>Cyanophyceae</taxon>
        <taxon>Nostocales</taxon>
        <taxon>Nostocaceae</taxon>
        <taxon>Nostoc</taxon>
    </lineage>
</organism>
<accession>A0A2K8T7E3</accession>
<sequence>MVSQHLETATLTVEVSQEQSTDTIVLDTITQSAHEEAIAKLQDFIALRPDAREVRKALAVKLVYQGYLYDEIQT</sequence>
<gene>
    <name evidence="1" type="ORF">COO91_09797</name>
</gene>
<keyword evidence="1" id="KW-0614">Plasmid</keyword>
<evidence type="ECO:0000313" key="2">
    <source>
        <dbReference type="Proteomes" id="UP000232003"/>
    </source>
</evidence>
<dbReference type="Proteomes" id="UP000232003">
    <property type="component" value="Plasmid pNFSY06"/>
</dbReference>
<proteinExistence type="predicted"/>
<name>A0A2K8T7E3_9NOSO</name>
<dbReference type="AlphaFoldDB" id="A0A2K8T7E3"/>
<dbReference type="KEGG" id="nfl:COO91_09797"/>
<evidence type="ECO:0000313" key="1">
    <source>
        <dbReference type="EMBL" id="AUB43616.1"/>
    </source>
</evidence>
<protein>
    <submittedName>
        <fullName evidence="1">Transposase</fullName>
    </submittedName>
</protein>
<geneLocation type="plasmid" evidence="2">
    <name>pnfsy06</name>
</geneLocation>
<dbReference type="EMBL" id="CP024791">
    <property type="protein sequence ID" value="AUB43616.1"/>
    <property type="molecule type" value="Genomic_DNA"/>
</dbReference>